<sequence>MKNLFLSLAVLLSTGLCVASCSDATVVSDEMPAMRDYQTDAEVLSKFVDVNKSLGEYYINVNKKNSPLAYIYDSDYQELQKVSPANRTRFEDELKALNSKLAVAVKREDVSQIVYSTYGGETWIRTINHDAAVTIEKTSPEEVGTVVTRGTRASLQLQADIVNEADFYAGTQIKSKIDINMFGYKYYYFEIGCKTDAKKTPESGGYPSGNGDNDRAIVMSGSGSMETWNFTWKASGSNPNTYWKFKGYLYNPTATGACLIRIDFID</sequence>
<accession>A0A642KWF4</accession>
<name>A0A642KWF4_BACFG</name>
<evidence type="ECO:0000313" key="2">
    <source>
        <dbReference type="EMBL" id="KAA5202457.1"/>
    </source>
</evidence>
<evidence type="ECO:0000313" key="3">
    <source>
        <dbReference type="Proteomes" id="UP000429838"/>
    </source>
</evidence>
<organism evidence="2 3">
    <name type="scientific">Bacteroides fragilis</name>
    <dbReference type="NCBI Taxonomy" id="817"/>
    <lineage>
        <taxon>Bacteria</taxon>
        <taxon>Pseudomonadati</taxon>
        <taxon>Bacteroidota</taxon>
        <taxon>Bacteroidia</taxon>
        <taxon>Bacteroidales</taxon>
        <taxon>Bacteroidaceae</taxon>
        <taxon>Bacteroides</taxon>
    </lineage>
</organism>
<evidence type="ECO:0008006" key="4">
    <source>
        <dbReference type="Google" id="ProtNLM"/>
    </source>
</evidence>
<reference evidence="2 3" key="1">
    <citation type="journal article" date="2019" name="Nat. Med.">
        <title>A library of human gut bacterial isolates paired with longitudinal multiomics data enables mechanistic microbiome research.</title>
        <authorList>
            <person name="Poyet M."/>
            <person name="Groussin M."/>
            <person name="Gibbons S.M."/>
            <person name="Avila-Pacheco J."/>
            <person name="Jiang X."/>
            <person name="Kearney S.M."/>
            <person name="Perrotta A.R."/>
            <person name="Berdy B."/>
            <person name="Zhao S."/>
            <person name="Lieberman T.D."/>
            <person name="Swanson P.K."/>
            <person name="Smith M."/>
            <person name="Roesemann S."/>
            <person name="Alexander J.E."/>
            <person name="Rich S.A."/>
            <person name="Livny J."/>
            <person name="Vlamakis H."/>
            <person name="Clish C."/>
            <person name="Bullock K."/>
            <person name="Deik A."/>
            <person name="Scott J."/>
            <person name="Pierce K.A."/>
            <person name="Xavier R.J."/>
            <person name="Alm E.J."/>
        </authorList>
    </citation>
    <scope>NUCLEOTIDE SEQUENCE [LARGE SCALE GENOMIC DNA]</scope>
    <source>
        <strain evidence="2 3">BIOML-A1</strain>
    </source>
</reference>
<evidence type="ECO:0000256" key="1">
    <source>
        <dbReference type="SAM" id="SignalP"/>
    </source>
</evidence>
<feature type="chain" id="PRO_5024942605" description="Lipoprotein" evidence="1">
    <location>
        <begin position="20"/>
        <end position="266"/>
    </location>
</feature>
<feature type="signal peptide" evidence="1">
    <location>
        <begin position="1"/>
        <end position="19"/>
    </location>
</feature>
<protein>
    <recommendedName>
        <fullName evidence="4">Lipoprotein</fullName>
    </recommendedName>
</protein>
<dbReference type="AlphaFoldDB" id="A0A642KWF4"/>
<dbReference type="Proteomes" id="UP000429838">
    <property type="component" value="Unassembled WGS sequence"/>
</dbReference>
<comment type="caution">
    <text evidence="2">The sequence shown here is derived from an EMBL/GenBank/DDBJ whole genome shotgun (WGS) entry which is preliminary data.</text>
</comment>
<gene>
    <name evidence="2" type="ORF">F2Z25_23830</name>
</gene>
<dbReference type="EMBL" id="VWAQ01000056">
    <property type="protein sequence ID" value="KAA5202457.1"/>
    <property type="molecule type" value="Genomic_DNA"/>
</dbReference>
<keyword evidence="1" id="KW-0732">Signal</keyword>
<proteinExistence type="predicted"/>